<evidence type="ECO:0000256" key="9">
    <source>
        <dbReference type="RuleBase" id="RU003796"/>
    </source>
</evidence>
<organism evidence="12 13">
    <name type="scientific">Actinidia chinensis var. chinensis</name>
    <name type="common">Chinese soft-hair kiwi</name>
    <dbReference type="NCBI Taxonomy" id="1590841"/>
    <lineage>
        <taxon>Eukaryota</taxon>
        <taxon>Viridiplantae</taxon>
        <taxon>Streptophyta</taxon>
        <taxon>Embryophyta</taxon>
        <taxon>Tracheophyta</taxon>
        <taxon>Spermatophyta</taxon>
        <taxon>Magnoliopsida</taxon>
        <taxon>eudicotyledons</taxon>
        <taxon>Gunneridae</taxon>
        <taxon>Pentapetalae</taxon>
        <taxon>asterids</taxon>
        <taxon>Ericales</taxon>
        <taxon>Actinidiaceae</taxon>
        <taxon>Actinidia</taxon>
    </lineage>
</organism>
<evidence type="ECO:0000313" key="12">
    <source>
        <dbReference type="EMBL" id="PSR87618.1"/>
    </source>
</evidence>
<evidence type="ECO:0000256" key="2">
    <source>
        <dbReference type="ARBA" id="ARBA00010940"/>
    </source>
</evidence>
<keyword evidence="8" id="KW-0131">Cell cycle</keyword>
<evidence type="ECO:0000259" key="11">
    <source>
        <dbReference type="SMART" id="SM01372"/>
    </source>
</evidence>
<dbReference type="FunFam" id="1.10.10.10:FF:000295">
    <property type="entry name" value="E2F transcription factor-like E2FE"/>
    <property type="match status" value="1"/>
</dbReference>
<dbReference type="GO" id="GO:0090575">
    <property type="term" value="C:RNA polymerase II transcription regulator complex"/>
    <property type="evidence" value="ECO:0007669"/>
    <property type="project" value="TreeGrafter"/>
</dbReference>
<reference evidence="12 13" key="1">
    <citation type="submission" date="2017-07" db="EMBL/GenBank/DDBJ databases">
        <title>An improved, manually edited Actinidia chinensis var. chinensis (kiwifruit) genome highlights the challenges associated with draft genomes and gene prediction in plants.</title>
        <authorList>
            <person name="Pilkington S."/>
            <person name="Crowhurst R."/>
            <person name="Hilario E."/>
            <person name="Nardozza S."/>
            <person name="Fraser L."/>
            <person name="Peng Y."/>
            <person name="Gunaseelan K."/>
            <person name="Simpson R."/>
            <person name="Tahir J."/>
            <person name="Deroles S."/>
            <person name="Templeton K."/>
            <person name="Luo Z."/>
            <person name="Davy M."/>
            <person name="Cheng C."/>
            <person name="Mcneilage M."/>
            <person name="Scaglione D."/>
            <person name="Liu Y."/>
            <person name="Zhang Q."/>
            <person name="Datson P."/>
            <person name="De Silva N."/>
            <person name="Gardiner S."/>
            <person name="Bassett H."/>
            <person name="Chagne D."/>
            <person name="Mccallum J."/>
            <person name="Dzierzon H."/>
            <person name="Deng C."/>
            <person name="Wang Y.-Y."/>
            <person name="Barron N."/>
            <person name="Manako K."/>
            <person name="Bowen J."/>
            <person name="Foster T."/>
            <person name="Erridge Z."/>
            <person name="Tiffin H."/>
            <person name="Waite C."/>
            <person name="Davies K."/>
            <person name="Grierson E."/>
            <person name="Laing W."/>
            <person name="Kirk R."/>
            <person name="Chen X."/>
            <person name="Wood M."/>
            <person name="Montefiori M."/>
            <person name="Brummell D."/>
            <person name="Schwinn K."/>
            <person name="Catanach A."/>
            <person name="Fullerton C."/>
            <person name="Li D."/>
            <person name="Meiyalaghan S."/>
            <person name="Nieuwenhuizen N."/>
            <person name="Read N."/>
            <person name="Prakash R."/>
            <person name="Hunter D."/>
            <person name="Zhang H."/>
            <person name="Mckenzie M."/>
            <person name="Knabel M."/>
            <person name="Harris A."/>
            <person name="Allan A."/>
            <person name="Chen A."/>
            <person name="Janssen B."/>
            <person name="Plunkett B."/>
            <person name="Dwamena C."/>
            <person name="Voogd C."/>
            <person name="Leif D."/>
            <person name="Lafferty D."/>
            <person name="Souleyre E."/>
            <person name="Varkonyi-Gasic E."/>
            <person name="Gambi F."/>
            <person name="Hanley J."/>
            <person name="Yao J.-L."/>
            <person name="Cheung J."/>
            <person name="David K."/>
            <person name="Warren B."/>
            <person name="Marsh K."/>
            <person name="Snowden K."/>
            <person name="Lin-Wang K."/>
            <person name="Brian L."/>
            <person name="Martinez-Sanchez M."/>
            <person name="Wang M."/>
            <person name="Ileperuma N."/>
            <person name="Macnee N."/>
            <person name="Campin R."/>
            <person name="Mcatee P."/>
            <person name="Drummond R."/>
            <person name="Espley R."/>
            <person name="Ireland H."/>
            <person name="Wu R."/>
            <person name="Atkinson R."/>
            <person name="Karunairetnam S."/>
            <person name="Bulley S."/>
            <person name="Chunkath S."/>
            <person name="Hanley Z."/>
            <person name="Storey R."/>
            <person name="Thrimawithana A."/>
            <person name="Thomson S."/>
            <person name="David C."/>
            <person name="Testolin R."/>
        </authorList>
    </citation>
    <scope>NUCLEOTIDE SEQUENCE [LARGE SCALE GENOMIC DNA]</scope>
    <source>
        <strain evidence="13">cv. Red5</strain>
        <tissue evidence="12">Young leaf</tissue>
    </source>
</reference>
<dbReference type="InterPro" id="IPR036388">
    <property type="entry name" value="WH-like_DNA-bd_sf"/>
</dbReference>
<dbReference type="EMBL" id="NKQK01000027">
    <property type="protein sequence ID" value="PSR87618.1"/>
    <property type="molecule type" value="Genomic_DNA"/>
</dbReference>
<comment type="similarity">
    <text evidence="2 9">Belongs to the E2F/DP family.</text>
</comment>
<proteinExistence type="inferred from homology"/>
<feature type="compositionally biased region" description="Basic and acidic residues" evidence="10">
    <location>
        <begin position="287"/>
        <end position="296"/>
    </location>
</feature>
<feature type="region of interest" description="Disordered" evidence="10">
    <location>
        <begin position="250"/>
        <end position="301"/>
    </location>
</feature>
<keyword evidence="13" id="KW-1185">Reference proteome</keyword>
<dbReference type="SMART" id="SM01372">
    <property type="entry name" value="E2F_TDP"/>
    <property type="match status" value="2"/>
</dbReference>
<dbReference type="InterPro" id="IPR036390">
    <property type="entry name" value="WH_DNA-bd_sf"/>
</dbReference>
<keyword evidence="4 9" id="KW-0805">Transcription regulation</keyword>
<keyword evidence="7 9" id="KW-0539">Nucleus</keyword>
<dbReference type="SUPFAM" id="SSF46785">
    <property type="entry name" value="Winged helix' DNA-binding domain"/>
    <property type="match status" value="2"/>
</dbReference>
<sequence length="340" mass="38321">MSSPQESDTPNPNYYNRKDKSLGVLCTNFLKLYDRDDVDSIGLDDAANRLDVERRRIYDIVNILESVGVLSKKAKNQYSWKGFGAIPRALDKLKEEALRENSSTSSCYHSETVSSENHYGGPSNSQTDRQDKSSVSSKVDNRKEKSLRLLTQNFIKLFLSSKVHLISLDDAAKALLAKSRRLYDIANVLSSMDLIEKTQHPESKKPAFRWLGLKGSSKNGPATTLDLKESKKRVFGTDVTNTLPKKYKADSSLDWNSNQKEQHGKHSSKGIVFGPFTPAKVAEGGDSEDKNVRREDLEEASSYRPQYRNQALIDLFGHYVAAWKSWYVEAAETKQIQEVS</sequence>
<accession>A0A2R6P9C4</accession>
<evidence type="ECO:0000256" key="1">
    <source>
        <dbReference type="ARBA" id="ARBA00004123"/>
    </source>
</evidence>
<dbReference type="GO" id="GO:0000978">
    <property type="term" value="F:RNA polymerase II cis-regulatory region sequence-specific DNA binding"/>
    <property type="evidence" value="ECO:0007669"/>
    <property type="project" value="InterPro"/>
</dbReference>
<dbReference type="PANTHER" id="PTHR12081:SF7">
    <property type="entry name" value="TRANSCRIPTION FACTOR EFL-3"/>
    <property type="match status" value="1"/>
</dbReference>
<keyword evidence="5 9" id="KW-0238">DNA-binding</keyword>
<evidence type="ECO:0000256" key="7">
    <source>
        <dbReference type="ARBA" id="ARBA00023242"/>
    </source>
</evidence>
<feature type="compositionally biased region" description="Polar residues" evidence="10">
    <location>
        <begin position="104"/>
        <end position="138"/>
    </location>
</feature>
<feature type="region of interest" description="Disordered" evidence="10">
    <location>
        <begin position="104"/>
        <end position="142"/>
    </location>
</feature>
<dbReference type="OMA" id="RTHESAT"/>
<dbReference type="STRING" id="1590841.A0A2R6P9C4"/>
<name>A0A2R6P9C4_ACTCC</name>
<dbReference type="Pfam" id="PF02319">
    <property type="entry name" value="WHD_E2F_TDP"/>
    <property type="match status" value="2"/>
</dbReference>
<dbReference type="GO" id="GO:0000981">
    <property type="term" value="F:DNA-binding transcription factor activity, RNA polymerase II-specific"/>
    <property type="evidence" value="ECO:0007669"/>
    <property type="project" value="TreeGrafter"/>
</dbReference>
<evidence type="ECO:0000256" key="10">
    <source>
        <dbReference type="SAM" id="MobiDB-lite"/>
    </source>
</evidence>
<evidence type="ECO:0000256" key="4">
    <source>
        <dbReference type="ARBA" id="ARBA00023015"/>
    </source>
</evidence>
<dbReference type="Proteomes" id="UP000241394">
    <property type="component" value="Chromosome LG27"/>
</dbReference>
<evidence type="ECO:0000256" key="6">
    <source>
        <dbReference type="ARBA" id="ARBA00023163"/>
    </source>
</evidence>
<keyword evidence="6 9" id="KW-0804">Transcription</keyword>
<dbReference type="InterPro" id="IPR003316">
    <property type="entry name" value="E2F_WHTH_DNA-bd_dom"/>
</dbReference>
<dbReference type="FunFam" id="1.10.10.10:FF:000073">
    <property type="entry name" value="E2F transcription factor 8"/>
    <property type="match status" value="1"/>
</dbReference>
<dbReference type="AlphaFoldDB" id="A0A2R6P9C4"/>
<dbReference type="Gene3D" id="1.10.10.10">
    <property type="entry name" value="Winged helix-like DNA-binding domain superfamily/Winged helix DNA-binding domain"/>
    <property type="match status" value="2"/>
</dbReference>
<gene>
    <name evidence="12" type="ORF">CEY00_Acc30665</name>
</gene>
<keyword evidence="3" id="KW-0678">Repressor</keyword>
<dbReference type="InParanoid" id="A0A2R6P9C4"/>
<dbReference type="OrthoDB" id="5318at2759"/>
<evidence type="ECO:0000256" key="8">
    <source>
        <dbReference type="ARBA" id="ARBA00023306"/>
    </source>
</evidence>
<dbReference type="PANTHER" id="PTHR12081">
    <property type="entry name" value="TRANSCRIPTION FACTOR E2F"/>
    <property type="match status" value="1"/>
</dbReference>
<evidence type="ECO:0000313" key="13">
    <source>
        <dbReference type="Proteomes" id="UP000241394"/>
    </source>
</evidence>
<feature type="domain" description="E2F/DP family winged-helix DNA-binding" evidence="11">
    <location>
        <begin position="17"/>
        <end position="82"/>
    </location>
</feature>
<dbReference type="InterPro" id="IPR015633">
    <property type="entry name" value="E2F"/>
</dbReference>
<comment type="caution">
    <text evidence="12">The sequence shown here is derived from an EMBL/GenBank/DDBJ whole genome shotgun (WGS) entry which is preliminary data.</text>
</comment>
<feature type="domain" description="E2F/DP family winged-helix DNA-binding" evidence="11">
    <location>
        <begin position="142"/>
        <end position="212"/>
    </location>
</feature>
<evidence type="ECO:0000256" key="3">
    <source>
        <dbReference type="ARBA" id="ARBA00022491"/>
    </source>
</evidence>
<reference evidence="13" key="2">
    <citation type="journal article" date="2018" name="BMC Genomics">
        <title>A manually annotated Actinidia chinensis var. chinensis (kiwifruit) genome highlights the challenges associated with draft genomes and gene prediction in plants.</title>
        <authorList>
            <person name="Pilkington S.M."/>
            <person name="Crowhurst R."/>
            <person name="Hilario E."/>
            <person name="Nardozza S."/>
            <person name="Fraser L."/>
            <person name="Peng Y."/>
            <person name="Gunaseelan K."/>
            <person name="Simpson R."/>
            <person name="Tahir J."/>
            <person name="Deroles S.C."/>
            <person name="Templeton K."/>
            <person name="Luo Z."/>
            <person name="Davy M."/>
            <person name="Cheng C."/>
            <person name="McNeilage M."/>
            <person name="Scaglione D."/>
            <person name="Liu Y."/>
            <person name="Zhang Q."/>
            <person name="Datson P."/>
            <person name="De Silva N."/>
            <person name="Gardiner S.E."/>
            <person name="Bassett H."/>
            <person name="Chagne D."/>
            <person name="McCallum J."/>
            <person name="Dzierzon H."/>
            <person name="Deng C."/>
            <person name="Wang Y.Y."/>
            <person name="Barron L."/>
            <person name="Manako K."/>
            <person name="Bowen J."/>
            <person name="Foster T.M."/>
            <person name="Erridge Z.A."/>
            <person name="Tiffin H."/>
            <person name="Waite C.N."/>
            <person name="Davies K.M."/>
            <person name="Grierson E.P."/>
            <person name="Laing W.A."/>
            <person name="Kirk R."/>
            <person name="Chen X."/>
            <person name="Wood M."/>
            <person name="Montefiori M."/>
            <person name="Brummell D.A."/>
            <person name="Schwinn K.E."/>
            <person name="Catanach A."/>
            <person name="Fullerton C."/>
            <person name="Li D."/>
            <person name="Meiyalaghan S."/>
            <person name="Nieuwenhuizen N."/>
            <person name="Read N."/>
            <person name="Prakash R."/>
            <person name="Hunter D."/>
            <person name="Zhang H."/>
            <person name="McKenzie M."/>
            <person name="Knabel M."/>
            <person name="Harris A."/>
            <person name="Allan A.C."/>
            <person name="Gleave A."/>
            <person name="Chen A."/>
            <person name="Janssen B.J."/>
            <person name="Plunkett B."/>
            <person name="Ampomah-Dwamena C."/>
            <person name="Voogd C."/>
            <person name="Leif D."/>
            <person name="Lafferty D."/>
            <person name="Souleyre E.J.F."/>
            <person name="Varkonyi-Gasic E."/>
            <person name="Gambi F."/>
            <person name="Hanley J."/>
            <person name="Yao J.L."/>
            <person name="Cheung J."/>
            <person name="David K.M."/>
            <person name="Warren B."/>
            <person name="Marsh K."/>
            <person name="Snowden K.C."/>
            <person name="Lin-Wang K."/>
            <person name="Brian L."/>
            <person name="Martinez-Sanchez M."/>
            <person name="Wang M."/>
            <person name="Ileperuma N."/>
            <person name="Macnee N."/>
            <person name="Campin R."/>
            <person name="McAtee P."/>
            <person name="Drummond R.S.M."/>
            <person name="Espley R.V."/>
            <person name="Ireland H.S."/>
            <person name="Wu R."/>
            <person name="Atkinson R.G."/>
            <person name="Karunairetnam S."/>
            <person name="Bulley S."/>
            <person name="Chunkath S."/>
            <person name="Hanley Z."/>
            <person name="Storey R."/>
            <person name="Thrimawithana A.H."/>
            <person name="Thomson S."/>
            <person name="David C."/>
            <person name="Testolin R."/>
            <person name="Huang H."/>
            <person name="Hellens R.P."/>
            <person name="Schaffer R.J."/>
        </authorList>
    </citation>
    <scope>NUCLEOTIDE SEQUENCE [LARGE SCALE GENOMIC DNA]</scope>
    <source>
        <strain evidence="13">cv. Red5</strain>
    </source>
</reference>
<evidence type="ECO:0000256" key="5">
    <source>
        <dbReference type="ARBA" id="ARBA00023125"/>
    </source>
</evidence>
<protein>
    <submittedName>
        <fullName evidence="12">E2F transcription factor-like</fullName>
    </submittedName>
</protein>
<dbReference type="Gramene" id="PSR87618">
    <property type="protein sequence ID" value="PSR87618"/>
    <property type="gene ID" value="CEY00_Acc30665"/>
</dbReference>
<comment type="subcellular location">
    <subcellularLocation>
        <location evidence="1 9">Nucleus</location>
    </subcellularLocation>
</comment>